<dbReference type="EMBL" id="GGEC01005957">
    <property type="protein sequence ID" value="MBW86440.1"/>
    <property type="molecule type" value="Transcribed_RNA"/>
</dbReference>
<accession>A0A2P2IZ30</accession>
<protein>
    <submittedName>
        <fullName evidence="2">Uncharacterized protein</fullName>
    </submittedName>
</protein>
<feature type="region of interest" description="Disordered" evidence="1">
    <location>
        <begin position="1"/>
        <end position="21"/>
    </location>
</feature>
<organism evidence="2">
    <name type="scientific">Rhizophora mucronata</name>
    <name type="common">Asiatic mangrove</name>
    <dbReference type="NCBI Taxonomy" id="61149"/>
    <lineage>
        <taxon>Eukaryota</taxon>
        <taxon>Viridiplantae</taxon>
        <taxon>Streptophyta</taxon>
        <taxon>Embryophyta</taxon>
        <taxon>Tracheophyta</taxon>
        <taxon>Spermatophyta</taxon>
        <taxon>Magnoliopsida</taxon>
        <taxon>eudicotyledons</taxon>
        <taxon>Gunneridae</taxon>
        <taxon>Pentapetalae</taxon>
        <taxon>rosids</taxon>
        <taxon>fabids</taxon>
        <taxon>Malpighiales</taxon>
        <taxon>Rhizophoraceae</taxon>
        <taxon>Rhizophora</taxon>
    </lineage>
</organism>
<reference evidence="2" key="1">
    <citation type="submission" date="2018-02" db="EMBL/GenBank/DDBJ databases">
        <title>Rhizophora mucronata_Transcriptome.</title>
        <authorList>
            <person name="Meera S.P."/>
            <person name="Sreeshan A."/>
            <person name="Augustine A."/>
        </authorList>
    </citation>
    <scope>NUCLEOTIDE SEQUENCE</scope>
    <source>
        <tissue evidence="2">Leaf</tissue>
    </source>
</reference>
<dbReference type="AlphaFoldDB" id="A0A2P2IZ30"/>
<evidence type="ECO:0000313" key="2">
    <source>
        <dbReference type="EMBL" id="MBW86440.1"/>
    </source>
</evidence>
<proteinExistence type="predicted"/>
<evidence type="ECO:0000256" key="1">
    <source>
        <dbReference type="SAM" id="MobiDB-lite"/>
    </source>
</evidence>
<name>A0A2P2IZ30_RHIMU</name>
<sequence length="21" mass="2480">MEDEFEELTGHMVRIQASIED</sequence>